<dbReference type="KEGG" id="vg:16574945"/>
<dbReference type="Pfam" id="PF13385">
    <property type="entry name" value="Laminin_G_3"/>
    <property type="match status" value="2"/>
</dbReference>
<reference evidence="1 2" key="1">
    <citation type="journal article" date="2014" name="Genome Announc.">
        <title>Complete Genome Sequence of the Novel Giant Pseudomonas Phage PaBG.</title>
        <authorList>
            <person name="Sykilinda N.N."/>
            <person name="Bondar A.A."/>
            <person name="Gorshkova A.S."/>
            <person name="Kurochkina L.P."/>
            <person name="Kulikov E.E."/>
            <person name="Shneider M.M."/>
            <person name="Kadykov V.A."/>
            <person name="Solovjeva N.V."/>
            <person name="Kabilov M.R."/>
            <person name="Mesyanzhinov V.V."/>
            <person name="Vlassov V.V."/>
            <person name="Drukker V.V."/>
            <person name="Miroshnikov K.A."/>
        </authorList>
    </citation>
    <scope>NUCLEOTIDE SEQUENCE [LARGE SCALE GENOMIC DNA]</scope>
</reference>
<evidence type="ECO:0000313" key="1">
    <source>
        <dbReference type="EMBL" id="AGS82143.1"/>
    </source>
</evidence>
<accession>S5WBH7</accession>
<dbReference type="Proteomes" id="UP000015545">
    <property type="component" value="Segment"/>
</dbReference>
<sequence>MVTWGTTSTPSGIGVGLFNETASAIEGFTTSAASIVSNQSNLNLQASIIMNAAGDVGLVQYIDGPDSTRYLKYRKVVYDQAQGKLVVGTGAQEFVGQQQPAVARYYKDSLFVVCGLASSGKAFAQLLDVSGDAPVLVDSAPALKASSLAWGKASIDVVGDNLVITYLDATGDLNAELFALSSTSITRKSTQPLGGFTTSSGVRDSIVLGDTVFALIVTGNSVDVAKTTIGAQGVTRFTVDRNVMTLDATYTQAYMAKISDTRLLFVKAGTTGAMQYQFVDYVWRVDLTPSKVLAQYRFYDGEAINEVGERFALLGSGATVGNGRLNTTTNTTSRIEQDQVYFGPDDDLTIEAIVKATSSGSNGYSPICQWNVGGSNNNSWAMSVVSGLLRFSWSSSGSASSTYLTSNTPVPTGIETHVAVVRKNGVFRLYVAGQQQNETSVDATANALNTRPVSTSWSDTTGWLNGSRGNIRISREALYDGDFQPPTELPTITRPTYSEQDQAACVFQLDLRRDNLLDEVTDNQVTFVNGTALTNGRIVTVNNTTSQYTCQSKKFGEGDFTAELMINLQAVSATYGAVIMGNWRAGGVASDENRWCIILDSNRNIGFNMARSADANDFAWMMSSTPVPLNVDCHIVAERVNGVVTLYLNGSQVAQSNETDFNFPIRGGEAGWKVHSISSQVAYTVGMRCWNLRIMDKAYYNGDVKRENEFPALSVKEYVIVNGAYLHPDFSLQGGATQTEVGVDMTAGKYILGTGSPKYVFYRGDFTVEATVTPRSLVYGTGAGSGSAIVPLWACHTWAAPGQPVNWELFLNLGTNQIAFGTSHSDSTLSRTMPYTFTLGQRINFKVVRRRSQMYAFVDDTLVGVTDMPYNIGYDITQPPFIGRRRGGGSGEVNWWNDVLLEKFIITKRAKM</sequence>
<dbReference type="InterPro" id="IPR013320">
    <property type="entry name" value="ConA-like_dom_sf"/>
</dbReference>
<proteinExistence type="predicted"/>
<dbReference type="EMBL" id="KF147891">
    <property type="protein sequence ID" value="AGS82143.1"/>
    <property type="molecule type" value="Genomic_DNA"/>
</dbReference>
<organism evidence="1 2">
    <name type="scientific">Pseudomonas phage PaBG</name>
    <dbReference type="NCBI Taxonomy" id="1335230"/>
    <lineage>
        <taxon>Viruses</taxon>
        <taxon>Duplodnaviria</taxon>
        <taxon>Heunggongvirae</taxon>
        <taxon>Uroviricota</taxon>
        <taxon>Caudoviricetes</taxon>
        <taxon>Baikalvirus</taxon>
        <taxon>Baikalvirus PaBG</taxon>
    </lineage>
</organism>
<protein>
    <submittedName>
        <fullName evidence="1">Putative adhesin</fullName>
    </submittedName>
</protein>
<keyword evidence="2" id="KW-1185">Reference proteome</keyword>
<name>S5WBH7_9CAUD</name>
<dbReference type="Gene3D" id="2.60.120.200">
    <property type="match status" value="2"/>
</dbReference>
<gene>
    <name evidence="1" type="ORF">PaBG_00260</name>
</gene>
<evidence type="ECO:0000313" key="2">
    <source>
        <dbReference type="Proteomes" id="UP000015545"/>
    </source>
</evidence>
<dbReference type="SUPFAM" id="SSF49899">
    <property type="entry name" value="Concanavalin A-like lectins/glucanases"/>
    <property type="match status" value="3"/>
</dbReference>